<dbReference type="InterPro" id="IPR000719">
    <property type="entry name" value="Prot_kinase_dom"/>
</dbReference>
<name>A0A0G4GAI6_VITBC</name>
<proteinExistence type="predicted"/>
<evidence type="ECO:0000313" key="4">
    <source>
        <dbReference type="Proteomes" id="UP000041254"/>
    </source>
</evidence>
<dbReference type="VEuPathDB" id="CryptoDB:Vbra_22714"/>
<dbReference type="AlphaFoldDB" id="A0A0G4GAI6"/>
<dbReference type="Proteomes" id="UP000041254">
    <property type="component" value="Unassembled WGS sequence"/>
</dbReference>
<dbReference type="Pfam" id="PF00069">
    <property type="entry name" value="Pkinase"/>
    <property type="match status" value="1"/>
</dbReference>
<evidence type="ECO:0000313" key="3">
    <source>
        <dbReference type="EMBL" id="CEM26001.1"/>
    </source>
</evidence>
<dbReference type="EMBL" id="CDMY01000610">
    <property type="protein sequence ID" value="CEM26001.1"/>
    <property type="molecule type" value="Genomic_DNA"/>
</dbReference>
<dbReference type="STRING" id="1169540.A0A0G4GAI6"/>
<dbReference type="PROSITE" id="PS50011">
    <property type="entry name" value="PROTEIN_KINASE_DOM"/>
    <property type="match status" value="1"/>
</dbReference>
<evidence type="ECO:0000256" key="1">
    <source>
        <dbReference type="SAM" id="MobiDB-lite"/>
    </source>
</evidence>
<organism evidence="3 4">
    <name type="scientific">Vitrella brassicaformis (strain CCMP3155)</name>
    <dbReference type="NCBI Taxonomy" id="1169540"/>
    <lineage>
        <taxon>Eukaryota</taxon>
        <taxon>Sar</taxon>
        <taxon>Alveolata</taxon>
        <taxon>Colpodellida</taxon>
        <taxon>Vitrellaceae</taxon>
        <taxon>Vitrella</taxon>
    </lineage>
</organism>
<feature type="compositionally biased region" description="Basic and acidic residues" evidence="1">
    <location>
        <begin position="29"/>
        <end position="39"/>
    </location>
</feature>
<feature type="domain" description="Protein kinase" evidence="2">
    <location>
        <begin position="1"/>
        <end position="215"/>
    </location>
</feature>
<evidence type="ECO:0000259" key="2">
    <source>
        <dbReference type="PROSITE" id="PS50011"/>
    </source>
</evidence>
<accession>A0A0G4GAI6</accession>
<dbReference type="GO" id="GO:0005524">
    <property type="term" value="F:ATP binding"/>
    <property type="evidence" value="ECO:0007669"/>
    <property type="project" value="InterPro"/>
</dbReference>
<dbReference type="PROSITE" id="PS00108">
    <property type="entry name" value="PROTEIN_KINASE_ST"/>
    <property type="match status" value="1"/>
</dbReference>
<gene>
    <name evidence="3" type="ORF">Vbra_22714</name>
</gene>
<dbReference type="Gene3D" id="1.10.510.10">
    <property type="entry name" value="Transferase(Phosphotransferase) domain 1"/>
    <property type="match status" value="1"/>
</dbReference>
<feature type="region of interest" description="Disordered" evidence="1">
    <location>
        <begin position="21"/>
        <end position="44"/>
    </location>
</feature>
<sequence>MTPNSDTPSFLEGVAQVPDGKKKWAVADSSERDDGKLQDEQAPFDLRGSPGDLCIMASCMLKMPFIHRNKPKPCLVDIEFFEAVHKASGETRAVKTFAKRVNGVEAHPNPPRETPPPPPAPAQVGVWHRDIKPANLLVSPSRAGVKIADFGLALLRPSRLDWSLSSLYETGTPGFVALEVLLAREMAKNRLQPLHRCLHFISGIVCSHSDACLVN</sequence>
<dbReference type="InterPro" id="IPR011009">
    <property type="entry name" value="Kinase-like_dom_sf"/>
</dbReference>
<reference evidence="3 4" key="1">
    <citation type="submission" date="2014-11" db="EMBL/GenBank/DDBJ databases">
        <authorList>
            <person name="Zhu J."/>
            <person name="Qi W."/>
            <person name="Song R."/>
        </authorList>
    </citation>
    <scope>NUCLEOTIDE SEQUENCE [LARGE SCALE GENOMIC DNA]</scope>
</reference>
<dbReference type="InterPro" id="IPR008271">
    <property type="entry name" value="Ser/Thr_kinase_AS"/>
</dbReference>
<dbReference type="InParanoid" id="A0A0G4GAI6"/>
<dbReference type="OrthoDB" id="676979at2759"/>
<dbReference type="GO" id="GO:0004672">
    <property type="term" value="F:protein kinase activity"/>
    <property type="evidence" value="ECO:0007669"/>
    <property type="project" value="InterPro"/>
</dbReference>
<keyword evidence="4" id="KW-1185">Reference proteome</keyword>
<dbReference type="SUPFAM" id="SSF56112">
    <property type="entry name" value="Protein kinase-like (PK-like)"/>
    <property type="match status" value="1"/>
</dbReference>
<protein>
    <recommendedName>
        <fullName evidence="2">Protein kinase domain-containing protein</fullName>
    </recommendedName>
</protein>